<dbReference type="OrthoDB" id="6568009at2759"/>
<gene>
    <name evidence="1" type="ORF">TNIN_12971</name>
</gene>
<dbReference type="EMBL" id="BMAV01012314">
    <property type="protein sequence ID" value="GFY58885.1"/>
    <property type="molecule type" value="Genomic_DNA"/>
</dbReference>
<sequence>MAPPDHPGNSRESPGTAFEFDLDRNDRTAVSRLLNGLLKCNTFESGRKVFQTCSKCHPLPASPEHIVNSLGLALEVDHTSPFLVLDFAKVNGLMDLI</sequence>
<proteinExistence type="predicted"/>
<evidence type="ECO:0000313" key="2">
    <source>
        <dbReference type="Proteomes" id="UP000886998"/>
    </source>
</evidence>
<comment type="caution">
    <text evidence="1">The sequence shown here is derived from an EMBL/GenBank/DDBJ whole genome shotgun (WGS) entry which is preliminary data.</text>
</comment>
<evidence type="ECO:0000313" key="1">
    <source>
        <dbReference type="EMBL" id="GFY58885.1"/>
    </source>
</evidence>
<keyword evidence="2" id="KW-1185">Reference proteome</keyword>
<dbReference type="AlphaFoldDB" id="A0A8X6XUG7"/>
<protein>
    <submittedName>
        <fullName evidence="1">Uncharacterized protein</fullName>
    </submittedName>
</protein>
<organism evidence="1 2">
    <name type="scientific">Trichonephila inaurata madagascariensis</name>
    <dbReference type="NCBI Taxonomy" id="2747483"/>
    <lineage>
        <taxon>Eukaryota</taxon>
        <taxon>Metazoa</taxon>
        <taxon>Ecdysozoa</taxon>
        <taxon>Arthropoda</taxon>
        <taxon>Chelicerata</taxon>
        <taxon>Arachnida</taxon>
        <taxon>Araneae</taxon>
        <taxon>Araneomorphae</taxon>
        <taxon>Entelegynae</taxon>
        <taxon>Araneoidea</taxon>
        <taxon>Nephilidae</taxon>
        <taxon>Trichonephila</taxon>
        <taxon>Trichonephila inaurata</taxon>
    </lineage>
</organism>
<dbReference type="Proteomes" id="UP000886998">
    <property type="component" value="Unassembled WGS sequence"/>
</dbReference>
<accession>A0A8X6XUG7</accession>
<name>A0A8X6XUG7_9ARAC</name>
<reference evidence="1" key="1">
    <citation type="submission" date="2020-08" db="EMBL/GenBank/DDBJ databases">
        <title>Multicomponent nature underlies the extraordinary mechanical properties of spider dragline silk.</title>
        <authorList>
            <person name="Kono N."/>
            <person name="Nakamura H."/>
            <person name="Mori M."/>
            <person name="Yoshida Y."/>
            <person name="Ohtoshi R."/>
            <person name="Malay A.D."/>
            <person name="Moran D.A.P."/>
            <person name="Tomita M."/>
            <person name="Numata K."/>
            <person name="Arakawa K."/>
        </authorList>
    </citation>
    <scope>NUCLEOTIDE SEQUENCE</scope>
</reference>